<keyword evidence="7 10" id="KW-1133">Transmembrane helix</keyword>
<feature type="transmembrane region" description="Helical" evidence="10">
    <location>
        <begin position="168"/>
        <end position="186"/>
    </location>
</feature>
<proteinExistence type="inferred from homology"/>
<keyword evidence="4" id="KW-0997">Cell inner membrane</keyword>
<evidence type="ECO:0000256" key="10">
    <source>
        <dbReference type="SAM" id="Phobius"/>
    </source>
</evidence>
<sequence length="336" mass="36074">MDFLNAFVALANFVIVPALAYGSQLALGALGVTLIYAILRFSNFAHGDTMAWGTMCAVLATWGLQAAGISLGPLPTALLAIPAGIAGAAVLVLATDRVVYRFYRAQKAKPVILVIVSMGIMFVYNGLTRFVIGPDDQNFADGERFLISARDFKAMTGLDEGLAIKTTQALTVVVALITVSLLFWFLNRTRTGKSMRAYSDNEDLALLSGINPERVVTVTWLIVAALATIAGVLYGLDKSFKPFTYFQLLLPIFAAAIVGGIGNPLGAIAGGFVIAFSEVGITYAWKKFLTYFLPESMAPDGLVQLLSTDYKFAVSFVILVIVLLFRPTGLFKGQTI</sequence>
<keyword evidence="3" id="KW-1003">Cell membrane</keyword>
<dbReference type="EMBL" id="CP022189">
    <property type="protein sequence ID" value="AWI83544.1"/>
    <property type="molecule type" value="Genomic_DNA"/>
</dbReference>
<dbReference type="GO" id="GO:0015192">
    <property type="term" value="F:L-phenylalanine transmembrane transporter activity"/>
    <property type="evidence" value="ECO:0007669"/>
    <property type="project" value="TreeGrafter"/>
</dbReference>
<dbReference type="GO" id="GO:0015808">
    <property type="term" value="P:L-alanine transport"/>
    <property type="evidence" value="ECO:0007669"/>
    <property type="project" value="TreeGrafter"/>
</dbReference>
<dbReference type="InterPro" id="IPR052157">
    <property type="entry name" value="BCAA_transport_permease"/>
</dbReference>
<evidence type="ECO:0000256" key="5">
    <source>
        <dbReference type="ARBA" id="ARBA00022692"/>
    </source>
</evidence>
<evidence type="ECO:0000256" key="2">
    <source>
        <dbReference type="ARBA" id="ARBA00022448"/>
    </source>
</evidence>
<keyword evidence="5 10" id="KW-0812">Transmembrane</keyword>
<feature type="transmembrane region" description="Helical" evidence="10">
    <location>
        <begin position="6"/>
        <end position="39"/>
    </location>
</feature>
<evidence type="ECO:0000256" key="8">
    <source>
        <dbReference type="ARBA" id="ARBA00023136"/>
    </source>
</evidence>
<feature type="transmembrane region" description="Helical" evidence="10">
    <location>
        <begin position="111"/>
        <end position="132"/>
    </location>
</feature>
<dbReference type="CDD" id="cd06582">
    <property type="entry name" value="TM_PBP1_LivH_like"/>
    <property type="match status" value="1"/>
</dbReference>
<dbReference type="GO" id="GO:0005886">
    <property type="term" value="C:plasma membrane"/>
    <property type="evidence" value="ECO:0007669"/>
    <property type="project" value="UniProtKB-SubCell"/>
</dbReference>
<feature type="transmembrane region" description="Helical" evidence="10">
    <location>
        <begin position="77"/>
        <end position="99"/>
    </location>
</feature>
<dbReference type="GO" id="GO:0042941">
    <property type="term" value="P:D-alanine transmembrane transport"/>
    <property type="evidence" value="ECO:0007669"/>
    <property type="project" value="TreeGrafter"/>
</dbReference>
<dbReference type="PANTHER" id="PTHR11795">
    <property type="entry name" value="BRANCHED-CHAIN AMINO ACID TRANSPORT SYSTEM PERMEASE PROTEIN LIVH"/>
    <property type="match status" value="1"/>
</dbReference>
<dbReference type="OrthoDB" id="9807115at2"/>
<comment type="similarity">
    <text evidence="9">Belongs to the binding-protein-dependent transport system permease family. LivHM subfamily.</text>
</comment>
<accession>A0A2U8HCP3</accession>
<keyword evidence="8 10" id="KW-0472">Membrane</keyword>
<keyword evidence="2" id="KW-0813">Transport</keyword>
<organism evidence="11 12">
    <name type="scientific">Alloyangia pacifica</name>
    <dbReference type="NCBI Taxonomy" id="311180"/>
    <lineage>
        <taxon>Bacteria</taxon>
        <taxon>Pseudomonadati</taxon>
        <taxon>Pseudomonadota</taxon>
        <taxon>Alphaproteobacteria</taxon>
        <taxon>Rhodobacterales</taxon>
        <taxon>Roseobacteraceae</taxon>
        <taxon>Alloyangia</taxon>
    </lineage>
</organism>
<dbReference type="Pfam" id="PF02653">
    <property type="entry name" value="BPD_transp_2"/>
    <property type="match status" value="1"/>
</dbReference>
<comment type="subcellular location">
    <subcellularLocation>
        <location evidence="1">Cell membrane</location>
        <topology evidence="1">Multi-pass membrane protein</topology>
    </subcellularLocation>
</comment>
<dbReference type="KEGG" id="ypac:CEW88_07540"/>
<evidence type="ECO:0000256" key="3">
    <source>
        <dbReference type="ARBA" id="ARBA00022475"/>
    </source>
</evidence>
<dbReference type="GO" id="GO:0005304">
    <property type="term" value="F:L-valine transmembrane transporter activity"/>
    <property type="evidence" value="ECO:0007669"/>
    <property type="project" value="TreeGrafter"/>
</dbReference>
<reference evidence="11 12" key="1">
    <citation type="submission" date="2017-06" db="EMBL/GenBank/DDBJ databases">
        <title>Yangia sp. YSBP01 complete genome sequence.</title>
        <authorList>
            <person name="Woo J.-H."/>
            <person name="Kim H.-S."/>
        </authorList>
    </citation>
    <scope>NUCLEOTIDE SEQUENCE [LARGE SCALE GENOMIC DNA]</scope>
    <source>
        <strain evidence="11 12">YSBP01</strain>
    </source>
</reference>
<dbReference type="GO" id="GO:0015188">
    <property type="term" value="F:L-isoleucine transmembrane transporter activity"/>
    <property type="evidence" value="ECO:0007669"/>
    <property type="project" value="TreeGrafter"/>
</dbReference>
<evidence type="ECO:0000256" key="1">
    <source>
        <dbReference type="ARBA" id="ARBA00004651"/>
    </source>
</evidence>
<name>A0A2U8HCP3_9RHOB</name>
<dbReference type="AlphaFoldDB" id="A0A2U8HCP3"/>
<dbReference type="PANTHER" id="PTHR11795:SF371">
    <property type="entry name" value="HIGH-AFFINITY BRANCHED-CHAIN AMINO ACID TRANSPORT SYSTEM PERMEASE PROTEIN LIVH"/>
    <property type="match status" value="1"/>
</dbReference>
<protein>
    <submittedName>
        <fullName evidence="11">Branched-chain amino acid ABC transporter permease</fullName>
    </submittedName>
</protein>
<evidence type="ECO:0000256" key="9">
    <source>
        <dbReference type="ARBA" id="ARBA00037998"/>
    </source>
</evidence>
<dbReference type="Proteomes" id="UP000244915">
    <property type="component" value="Chromosome 1"/>
</dbReference>
<feature type="transmembrane region" description="Helical" evidence="10">
    <location>
        <begin position="215"/>
        <end position="236"/>
    </location>
</feature>
<dbReference type="InterPro" id="IPR001851">
    <property type="entry name" value="ABC_transp_permease"/>
</dbReference>
<dbReference type="RefSeq" id="WP_108965598.1">
    <property type="nucleotide sequence ID" value="NZ_CP022189.1"/>
</dbReference>
<keyword evidence="6" id="KW-0029">Amino-acid transport</keyword>
<evidence type="ECO:0000313" key="12">
    <source>
        <dbReference type="Proteomes" id="UP000244915"/>
    </source>
</evidence>
<feature type="transmembrane region" description="Helical" evidence="10">
    <location>
        <begin position="305"/>
        <end position="325"/>
    </location>
</feature>
<dbReference type="GO" id="GO:0015190">
    <property type="term" value="F:L-leucine transmembrane transporter activity"/>
    <property type="evidence" value="ECO:0007669"/>
    <property type="project" value="TreeGrafter"/>
</dbReference>
<evidence type="ECO:0000256" key="7">
    <source>
        <dbReference type="ARBA" id="ARBA00022989"/>
    </source>
</evidence>
<dbReference type="GO" id="GO:1903806">
    <property type="term" value="P:L-isoleucine import across plasma membrane"/>
    <property type="evidence" value="ECO:0007669"/>
    <property type="project" value="TreeGrafter"/>
</dbReference>
<evidence type="ECO:0000256" key="4">
    <source>
        <dbReference type="ARBA" id="ARBA00022519"/>
    </source>
</evidence>
<evidence type="ECO:0000256" key="6">
    <source>
        <dbReference type="ARBA" id="ARBA00022970"/>
    </source>
</evidence>
<evidence type="ECO:0000313" key="11">
    <source>
        <dbReference type="EMBL" id="AWI83544.1"/>
    </source>
</evidence>
<gene>
    <name evidence="11" type="ORF">CEW88_07540</name>
</gene>
<feature type="transmembrane region" description="Helical" evidence="10">
    <location>
        <begin position="51"/>
        <end position="71"/>
    </location>
</feature>